<evidence type="ECO:0000313" key="12">
    <source>
        <dbReference type="Proteomes" id="UP000195402"/>
    </source>
</evidence>
<keyword evidence="4 9" id="KW-1133">Transmembrane helix</keyword>
<name>A0A200Q6N6_MACCD</name>
<dbReference type="OrthoDB" id="912033at2759"/>
<feature type="domain" description="PGG" evidence="10">
    <location>
        <begin position="376"/>
        <end position="444"/>
    </location>
</feature>
<evidence type="ECO:0000256" key="5">
    <source>
        <dbReference type="ARBA" id="ARBA00023043"/>
    </source>
</evidence>
<proteinExistence type="predicted"/>
<accession>A0A200Q6N6</accession>
<dbReference type="PROSITE" id="PS50297">
    <property type="entry name" value="ANK_REP_REGION"/>
    <property type="match status" value="3"/>
</dbReference>
<dbReference type="STRING" id="56857.A0A200Q6N6"/>
<evidence type="ECO:0000259" key="10">
    <source>
        <dbReference type="Pfam" id="PF13962"/>
    </source>
</evidence>
<feature type="repeat" description="ANK" evidence="7">
    <location>
        <begin position="188"/>
        <end position="209"/>
    </location>
</feature>
<dbReference type="Pfam" id="PF00023">
    <property type="entry name" value="Ank"/>
    <property type="match status" value="1"/>
</dbReference>
<keyword evidence="2 9" id="KW-0812">Transmembrane</keyword>
<dbReference type="Gene3D" id="1.25.40.20">
    <property type="entry name" value="Ankyrin repeat-containing domain"/>
    <property type="match status" value="2"/>
</dbReference>
<dbReference type="PROSITE" id="PS50088">
    <property type="entry name" value="ANK_REPEAT"/>
    <property type="match status" value="3"/>
</dbReference>
<feature type="domain" description="PGG" evidence="10">
    <location>
        <begin position="299"/>
        <end position="336"/>
    </location>
</feature>
<comment type="caution">
    <text evidence="11">The sequence shown here is derived from an EMBL/GenBank/DDBJ whole genome shotgun (WGS) entry which is preliminary data.</text>
</comment>
<keyword evidence="12" id="KW-1185">Reference proteome</keyword>
<evidence type="ECO:0000313" key="11">
    <source>
        <dbReference type="EMBL" id="OVA06146.1"/>
    </source>
</evidence>
<dbReference type="PANTHER" id="PTHR24186:SF37">
    <property type="entry name" value="PGG DOMAIN-CONTAINING PROTEIN"/>
    <property type="match status" value="1"/>
</dbReference>
<dbReference type="InterPro" id="IPR026961">
    <property type="entry name" value="PGG_dom"/>
</dbReference>
<feature type="transmembrane region" description="Helical" evidence="9">
    <location>
        <begin position="428"/>
        <end position="448"/>
    </location>
</feature>
<protein>
    <submittedName>
        <fullName evidence="11">Ankyrin repeat</fullName>
    </submittedName>
</protein>
<organism evidence="11 12">
    <name type="scientific">Macleaya cordata</name>
    <name type="common">Five-seeded plume-poppy</name>
    <name type="synonym">Bocconia cordata</name>
    <dbReference type="NCBI Taxonomy" id="56857"/>
    <lineage>
        <taxon>Eukaryota</taxon>
        <taxon>Viridiplantae</taxon>
        <taxon>Streptophyta</taxon>
        <taxon>Embryophyta</taxon>
        <taxon>Tracheophyta</taxon>
        <taxon>Spermatophyta</taxon>
        <taxon>Magnoliopsida</taxon>
        <taxon>Ranunculales</taxon>
        <taxon>Papaveraceae</taxon>
        <taxon>Papaveroideae</taxon>
        <taxon>Macleaya</taxon>
    </lineage>
</organism>
<feature type="transmembrane region" description="Helical" evidence="9">
    <location>
        <begin position="468"/>
        <end position="490"/>
    </location>
</feature>
<gene>
    <name evidence="11" type="ORF">BVC80_1637g19</name>
</gene>
<dbReference type="InterPro" id="IPR002110">
    <property type="entry name" value="Ankyrin_rpt"/>
</dbReference>
<keyword evidence="5 7" id="KW-0040">ANK repeat</keyword>
<dbReference type="Proteomes" id="UP000195402">
    <property type="component" value="Unassembled WGS sequence"/>
</dbReference>
<reference evidence="11 12" key="1">
    <citation type="journal article" date="2017" name="Mol. Plant">
        <title>The Genome of Medicinal Plant Macleaya cordata Provides New Insights into Benzylisoquinoline Alkaloids Metabolism.</title>
        <authorList>
            <person name="Liu X."/>
            <person name="Liu Y."/>
            <person name="Huang P."/>
            <person name="Ma Y."/>
            <person name="Qing Z."/>
            <person name="Tang Q."/>
            <person name="Cao H."/>
            <person name="Cheng P."/>
            <person name="Zheng Y."/>
            <person name="Yuan Z."/>
            <person name="Zhou Y."/>
            <person name="Liu J."/>
            <person name="Tang Z."/>
            <person name="Zhuo Y."/>
            <person name="Zhang Y."/>
            <person name="Yu L."/>
            <person name="Huang J."/>
            <person name="Yang P."/>
            <person name="Peng Q."/>
            <person name="Zhang J."/>
            <person name="Jiang W."/>
            <person name="Zhang Z."/>
            <person name="Lin K."/>
            <person name="Ro D.K."/>
            <person name="Chen X."/>
            <person name="Xiong X."/>
            <person name="Shang Y."/>
            <person name="Huang S."/>
            <person name="Zeng J."/>
        </authorList>
    </citation>
    <scope>NUCLEOTIDE SEQUENCE [LARGE SCALE GENOMIC DNA]</scope>
    <source>
        <strain evidence="12">cv. BLH2017</strain>
        <tissue evidence="11">Root</tissue>
    </source>
</reference>
<dbReference type="GO" id="GO:0005886">
    <property type="term" value="C:plasma membrane"/>
    <property type="evidence" value="ECO:0007669"/>
    <property type="project" value="TreeGrafter"/>
</dbReference>
<dbReference type="FunCoup" id="A0A200Q6N6">
    <property type="interactions" value="34"/>
</dbReference>
<evidence type="ECO:0000256" key="9">
    <source>
        <dbReference type="SAM" id="Phobius"/>
    </source>
</evidence>
<keyword evidence="3" id="KW-0677">Repeat</keyword>
<comment type="subcellular location">
    <subcellularLocation>
        <location evidence="1">Membrane</location>
        <topology evidence="1">Multi-pass membrane protein</topology>
    </subcellularLocation>
</comment>
<dbReference type="AlphaFoldDB" id="A0A200Q6N6"/>
<keyword evidence="6 9" id="KW-0472">Membrane</keyword>
<evidence type="ECO:0000256" key="8">
    <source>
        <dbReference type="SAM" id="MobiDB-lite"/>
    </source>
</evidence>
<feature type="repeat" description="ANK" evidence="7">
    <location>
        <begin position="72"/>
        <end position="99"/>
    </location>
</feature>
<dbReference type="InterPro" id="IPR036770">
    <property type="entry name" value="Ankyrin_rpt-contain_sf"/>
</dbReference>
<dbReference type="EMBL" id="MVGT01002941">
    <property type="protein sequence ID" value="OVA06146.1"/>
    <property type="molecule type" value="Genomic_DNA"/>
</dbReference>
<evidence type="ECO:0000256" key="7">
    <source>
        <dbReference type="PROSITE-ProRule" id="PRU00023"/>
    </source>
</evidence>
<dbReference type="SUPFAM" id="SSF48403">
    <property type="entry name" value="Ankyrin repeat"/>
    <property type="match status" value="1"/>
</dbReference>
<dbReference type="PANTHER" id="PTHR24186">
    <property type="entry name" value="PROTEIN PHOSPHATASE 1 REGULATORY SUBUNIT"/>
    <property type="match status" value="1"/>
</dbReference>
<sequence>MESIDVRLYEASVRGNVTSLMKLLDEDPLVLERAFTRFNETPLHIAAMCDHVDFAREILSRKPDYISELDSQGFSPLHLASARKNLDMVNVLLKSNPNVCTAIDKDGRTPLHLAAMKGRVEIMKMLIQTRPEAVHMLSDRGETILHLCVKHNRLDALKLLVDKLGEVPLITDHEESAAVISVNSKDNDGNTILHLAVAKRQMKMIKYLLLDSNIGVELNAINNKGFTAMDILIQSDTRDLKDLEIRDLLRDVGVLLQATSTRQLPVTANQTKEQPPPLPEESASTTGAKRKKLYDDDDNWLKEKQNTLMLVASLIATMAFQAGVNPPGGVWQGNADEKHTKITEFIADNIHSGNPSPNPTPSPTPARVPEYAFRLAGTSILAYTSPSDYTLFTNFNTIGFLAALSIIFLLISGLRIKQRFLVGILQGVLWVSVTFMVLTYLFAVLSLAPKNDKLKYYITNEPYAYTLMVWLGLLGVVVIVHFVRFIIWLLKKLVEIILKKKKLDTAEGTGILRLLKTLAEKILKKKKLDKAGADTRSII</sequence>
<dbReference type="OMA" id="HFAREST"/>
<feature type="transmembrane region" description="Helical" evidence="9">
    <location>
        <begin position="395"/>
        <end position="416"/>
    </location>
</feature>
<evidence type="ECO:0000256" key="4">
    <source>
        <dbReference type="ARBA" id="ARBA00022989"/>
    </source>
</evidence>
<evidence type="ECO:0000256" key="3">
    <source>
        <dbReference type="ARBA" id="ARBA00022737"/>
    </source>
</evidence>
<dbReference type="InParanoid" id="A0A200Q6N6"/>
<evidence type="ECO:0000256" key="6">
    <source>
        <dbReference type="ARBA" id="ARBA00023136"/>
    </source>
</evidence>
<dbReference type="Pfam" id="PF12796">
    <property type="entry name" value="Ank_2"/>
    <property type="match status" value="2"/>
</dbReference>
<dbReference type="SMART" id="SM00248">
    <property type="entry name" value="ANK"/>
    <property type="match status" value="5"/>
</dbReference>
<evidence type="ECO:0000256" key="2">
    <source>
        <dbReference type="ARBA" id="ARBA00022692"/>
    </source>
</evidence>
<feature type="region of interest" description="Disordered" evidence="8">
    <location>
        <begin position="265"/>
        <end position="290"/>
    </location>
</feature>
<evidence type="ECO:0000256" key="1">
    <source>
        <dbReference type="ARBA" id="ARBA00004141"/>
    </source>
</evidence>
<feature type="repeat" description="ANK" evidence="7">
    <location>
        <begin position="106"/>
        <end position="128"/>
    </location>
</feature>
<dbReference type="Pfam" id="PF13962">
    <property type="entry name" value="PGG"/>
    <property type="match status" value="2"/>
</dbReference>